<dbReference type="Gene3D" id="3.90.226.10">
    <property type="entry name" value="2-enoyl-CoA Hydratase, Chain A, domain 1"/>
    <property type="match status" value="1"/>
</dbReference>
<sequence>MEATADAAAPASTESSAGASASAGAPGDLVRWEQAGGVATITLDSPHNRNALSSRLLAQLDEALSRALDEPAVRVIVLTGAGPVFCAGADLKEQRAGGAPVTTSFPGVMLRIWESPKPVVCRLNGTARAGGLGLVAACDFAIAPASASFAFTEVRLGVVPAMIAATCLRRLEPRAAAEYLLTGEVFTAARAVEIGLLTRAVPEEDLDATVAHYTGMLLRGGPEALAITKRLVREVPLMPIEEGLREMAALSAERFTSEEGREGIRAFAEKRPAAWVPSDIAGAEAAR</sequence>
<protein>
    <submittedName>
        <fullName evidence="3">Enoyl-CoA hydratase</fullName>
    </submittedName>
</protein>
<dbReference type="Pfam" id="PF00378">
    <property type="entry name" value="ECH_1"/>
    <property type="match status" value="1"/>
</dbReference>
<dbReference type="OrthoDB" id="370015at2"/>
<evidence type="ECO:0000313" key="4">
    <source>
        <dbReference type="Proteomes" id="UP000309033"/>
    </source>
</evidence>
<evidence type="ECO:0000313" key="3">
    <source>
        <dbReference type="EMBL" id="TLP64193.1"/>
    </source>
</evidence>
<evidence type="ECO:0000256" key="1">
    <source>
        <dbReference type="ARBA" id="ARBA00005254"/>
    </source>
</evidence>
<dbReference type="Proteomes" id="UP000309033">
    <property type="component" value="Unassembled WGS sequence"/>
</dbReference>
<dbReference type="PANTHER" id="PTHR42964:SF1">
    <property type="entry name" value="POLYKETIDE BIOSYNTHESIS ENOYL-COA HYDRATASE PKSH-RELATED"/>
    <property type="match status" value="1"/>
</dbReference>
<dbReference type="InterPro" id="IPR051683">
    <property type="entry name" value="Enoyl-CoA_Hydratase/Isomerase"/>
</dbReference>
<feature type="region of interest" description="Disordered" evidence="2">
    <location>
        <begin position="1"/>
        <end position="25"/>
    </location>
</feature>
<comment type="caution">
    <text evidence="3">The sequence shown here is derived from an EMBL/GenBank/DDBJ whole genome shotgun (WGS) entry which is preliminary data.</text>
</comment>
<dbReference type="SUPFAM" id="SSF52096">
    <property type="entry name" value="ClpP/crotonase"/>
    <property type="match status" value="1"/>
</dbReference>
<reference evidence="3" key="1">
    <citation type="submission" date="2019-05" db="EMBL/GenBank/DDBJ databases">
        <title>Isolation, diversity and antifungal activity of Actinobacteria from wheat.</title>
        <authorList>
            <person name="Yu B."/>
        </authorList>
    </citation>
    <scope>NUCLEOTIDE SEQUENCE [LARGE SCALE GENOMIC DNA]</scope>
    <source>
        <strain evidence="3">NEAU-HEGS1-5</strain>
    </source>
</reference>
<dbReference type="GO" id="GO:0003824">
    <property type="term" value="F:catalytic activity"/>
    <property type="evidence" value="ECO:0007669"/>
    <property type="project" value="UniProtKB-ARBA"/>
</dbReference>
<accession>A0A5R8ZEF4</accession>
<dbReference type="Gene3D" id="1.10.12.10">
    <property type="entry name" value="Lyase 2-enoyl-coa Hydratase, Chain A, domain 2"/>
    <property type="match status" value="1"/>
</dbReference>
<organism evidence="3 4">
    <name type="scientific">Microbispora triticiradicis</name>
    <dbReference type="NCBI Taxonomy" id="2200763"/>
    <lineage>
        <taxon>Bacteria</taxon>
        <taxon>Bacillati</taxon>
        <taxon>Actinomycetota</taxon>
        <taxon>Actinomycetes</taxon>
        <taxon>Streptosporangiales</taxon>
        <taxon>Streptosporangiaceae</taxon>
        <taxon>Microbispora</taxon>
    </lineage>
</organism>
<keyword evidence="4" id="KW-1185">Reference proteome</keyword>
<dbReference type="InterPro" id="IPR014748">
    <property type="entry name" value="Enoyl-CoA_hydra_C"/>
</dbReference>
<name>A0A5R8ZEF4_9ACTN</name>
<dbReference type="CDD" id="cd06558">
    <property type="entry name" value="crotonase-like"/>
    <property type="match status" value="1"/>
</dbReference>
<comment type="similarity">
    <text evidence="1">Belongs to the enoyl-CoA hydratase/isomerase family.</text>
</comment>
<dbReference type="EMBL" id="VANP01000002">
    <property type="protein sequence ID" value="TLP64193.1"/>
    <property type="molecule type" value="Genomic_DNA"/>
</dbReference>
<evidence type="ECO:0000256" key="2">
    <source>
        <dbReference type="SAM" id="MobiDB-lite"/>
    </source>
</evidence>
<proteinExistence type="inferred from homology"/>
<gene>
    <name evidence="3" type="ORF">FED44_06690</name>
</gene>
<dbReference type="PANTHER" id="PTHR42964">
    <property type="entry name" value="ENOYL-COA HYDRATASE"/>
    <property type="match status" value="1"/>
</dbReference>
<dbReference type="InterPro" id="IPR029045">
    <property type="entry name" value="ClpP/crotonase-like_dom_sf"/>
</dbReference>
<dbReference type="InterPro" id="IPR001753">
    <property type="entry name" value="Enoyl-CoA_hydra/iso"/>
</dbReference>
<dbReference type="AlphaFoldDB" id="A0A5R8ZEF4"/>